<proteinExistence type="predicted"/>
<name>A0A5J4VA30_9EUKA</name>
<dbReference type="AlphaFoldDB" id="A0A5J4VA30"/>
<feature type="coiled-coil region" evidence="1">
    <location>
        <begin position="35"/>
        <end position="118"/>
    </location>
</feature>
<organism evidence="2 3">
    <name type="scientific">Streblomastix strix</name>
    <dbReference type="NCBI Taxonomy" id="222440"/>
    <lineage>
        <taxon>Eukaryota</taxon>
        <taxon>Metamonada</taxon>
        <taxon>Preaxostyla</taxon>
        <taxon>Oxymonadida</taxon>
        <taxon>Streblomastigidae</taxon>
        <taxon>Streblomastix</taxon>
    </lineage>
</organism>
<dbReference type="OrthoDB" id="10676205at2759"/>
<evidence type="ECO:0000313" key="2">
    <source>
        <dbReference type="EMBL" id="KAA6379363.1"/>
    </source>
</evidence>
<protein>
    <submittedName>
        <fullName evidence="2">Uncharacterized protein</fullName>
    </submittedName>
</protein>
<dbReference type="Proteomes" id="UP000324800">
    <property type="component" value="Unassembled WGS sequence"/>
</dbReference>
<sequence>MANIILKEEGQIVQTNIACAMLARGENPANSNKQTIMLQEQAQKKEEEAKQKETEYAALVKEEQKMEKEILEHEKLENDVRLQVMRVSDAMEVHSREIIQLQKQLNEKAAENQLLLKTVSDGVDALKDAINKSGILTQTESPENEEEFSQEQILKILLDTFMRSPPQPIPQIVSLIEGITTLATHFASQT</sequence>
<evidence type="ECO:0000256" key="1">
    <source>
        <dbReference type="SAM" id="Coils"/>
    </source>
</evidence>
<comment type="caution">
    <text evidence="2">The sequence shown here is derived from an EMBL/GenBank/DDBJ whole genome shotgun (WGS) entry which is preliminary data.</text>
</comment>
<reference evidence="2 3" key="1">
    <citation type="submission" date="2019-03" db="EMBL/GenBank/DDBJ databases">
        <title>Single cell metagenomics reveals metabolic interactions within the superorganism composed of flagellate Streblomastix strix and complex community of Bacteroidetes bacteria on its surface.</title>
        <authorList>
            <person name="Treitli S.C."/>
            <person name="Kolisko M."/>
            <person name="Husnik F."/>
            <person name="Keeling P."/>
            <person name="Hampl V."/>
        </authorList>
    </citation>
    <scope>NUCLEOTIDE SEQUENCE [LARGE SCALE GENOMIC DNA]</scope>
    <source>
        <strain evidence="2">ST1C</strain>
    </source>
</reference>
<dbReference type="EMBL" id="SNRW01008545">
    <property type="protein sequence ID" value="KAA6379363.1"/>
    <property type="molecule type" value="Genomic_DNA"/>
</dbReference>
<accession>A0A5J4VA30</accession>
<keyword evidence="1" id="KW-0175">Coiled coil</keyword>
<gene>
    <name evidence="2" type="ORF">EZS28_025108</name>
</gene>
<evidence type="ECO:0000313" key="3">
    <source>
        <dbReference type="Proteomes" id="UP000324800"/>
    </source>
</evidence>